<evidence type="ECO:0000313" key="2">
    <source>
        <dbReference type="Proteomes" id="UP000007037"/>
    </source>
</evidence>
<accession>Q72PF2</accession>
<reference evidence="1 2" key="1">
    <citation type="journal article" date="2004" name="J. Bacteriol.">
        <title>Comparative genomics of two Leptospira interrogans serovars reveals novel insights into physiology and pathogenesis.</title>
        <authorList>
            <person name="Nascimento A.L."/>
            <person name="Ko A.I."/>
            <person name="Martins E.A."/>
            <person name="Monteiro-Vitorello C.B."/>
            <person name="Ho P.L."/>
            <person name="Haake D.A."/>
            <person name="Verjovski-Almeida S."/>
            <person name="Hartskeerl R.A."/>
            <person name="Marques M.V."/>
            <person name="Oliveira M.C."/>
            <person name="Menck C.F."/>
            <person name="Leite L.C."/>
            <person name="Carrer H."/>
            <person name="Coutinho L.L."/>
            <person name="Degrave W.M."/>
            <person name="Dellagostin O.A."/>
            <person name="El-Dorry H."/>
            <person name="Ferro E.S."/>
            <person name="Ferro M.I."/>
            <person name="Furlan L.R."/>
            <person name="Gamberini M."/>
            <person name="Giglioti E.A."/>
            <person name="Goes-Neto A."/>
            <person name="Goldman G.H."/>
            <person name="Goldman M.H."/>
            <person name="Harakava R."/>
            <person name="Jeronimo S.M."/>
            <person name="Junqueira-De-Azevedo I.L."/>
            <person name="Kimura E.T."/>
            <person name="Kuramae E.E."/>
            <person name="Lemos E.G."/>
            <person name="Lemos M.V."/>
            <person name="Marino C.L."/>
            <person name="Nunes L.R."/>
            <person name="De Oliveira R.C."/>
            <person name="Pereira G.G."/>
            <person name="Reis M.S."/>
            <person name="Schriefer A."/>
            <person name="Siqueira W.J."/>
            <person name="Sommer P."/>
            <person name="Tsai S.M."/>
            <person name="Simpson A.J."/>
            <person name="Ferro J.A."/>
            <person name="Camargo L.E."/>
            <person name="Kitajima J.P."/>
            <person name="Setubal J.C."/>
            <person name="Van Sluys M.A."/>
        </authorList>
    </citation>
    <scope>NUCLEOTIDE SEQUENCE [LARGE SCALE GENOMIC DNA]</scope>
    <source>
        <strain evidence="1 2">Fiocruz L1-130</strain>
    </source>
</reference>
<dbReference type="AlphaFoldDB" id="Q72PF2"/>
<dbReference type="EMBL" id="AE016823">
    <property type="protein sequence ID" value="AAS71084.1"/>
    <property type="molecule type" value="Genomic_DNA"/>
</dbReference>
<proteinExistence type="predicted"/>
<dbReference type="KEGG" id="lic:LIC_12519"/>
<name>Q72PF2_LEPIC</name>
<gene>
    <name evidence="1" type="ordered locus">LIC_12519</name>
</gene>
<sequence>MEIYFVMRRVKYLPFLFSTLFLFHCLRPCNCPDNDSEDGIAVLFATYLLNPPTFNGRCVSSSKSYCLEFSKIQYEGTIAVFCKNMGGIFEIDQSCVQTNKVGQCSFESQSTKSIQIKFYYATVPQNWNYSTAKTNCESSGGVFL</sequence>
<dbReference type="Proteomes" id="UP000007037">
    <property type="component" value="Chromosome I"/>
</dbReference>
<dbReference type="HOGENOM" id="CLU_1852715_0_0_12"/>
<evidence type="ECO:0000313" key="1">
    <source>
        <dbReference type="EMBL" id="AAS71084.1"/>
    </source>
</evidence>
<organism evidence="1 2">
    <name type="scientific">Leptospira interrogans serogroup Icterohaemorrhagiae serovar copenhageni (strain Fiocruz L1-130)</name>
    <dbReference type="NCBI Taxonomy" id="267671"/>
    <lineage>
        <taxon>Bacteria</taxon>
        <taxon>Pseudomonadati</taxon>
        <taxon>Spirochaetota</taxon>
        <taxon>Spirochaetia</taxon>
        <taxon>Leptospirales</taxon>
        <taxon>Leptospiraceae</taxon>
        <taxon>Leptospira</taxon>
    </lineage>
</organism>
<protein>
    <submittedName>
        <fullName evidence="1">Uncharacterized protein</fullName>
    </submittedName>
</protein>